<reference evidence="4" key="1">
    <citation type="submission" date="2016-11" db="EMBL/GenBank/DDBJ databases">
        <authorList>
            <person name="Varghese N."/>
            <person name="Submissions S."/>
        </authorList>
    </citation>
    <scope>NUCLEOTIDE SEQUENCE [LARGE SCALE GENOMIC DNA]</scope>
    <source>
        <strain evidence="4">DSM 27370</strain>
    </source>
</reference>
<evidence type="ECO:0000313" key="4">
    <source>
        <dbReference type="Proteomes" id="UP000184480"/>
    </source>
</evidence>
<sequence length="105" mass="11099">MMKSIKTTLVLAFLVITNYSLAFAADDLLPSEVYYNENIAVNMVGADAPTLGTTDDDDLDPGGNGWGGGGWVGSPVGDAVLPLFAAVIIYGSVILYRRRNSVSKN</sequence>
<evidence type="ECO:0000256" key="2">
    <source>
        <dbReference type="SAM" id="SignalP"/>
    </source>
</evidence>
<keyword evidence="1" id="KW-1133">Transmembrane helix</keyword>
<dbReference type="Proteomes" id="UP000184480">
    <property type="component" value="Unassembled WGS sequence"/>
</dbReference>
<dbReference type="RefSeq" id="WP_062176270.1">
    <property type="nucleotide sequence ID" value="NZ_BBXL01000002.1"/>
</dbReference>
<evidence type="ECO:0000313" key="3">
    <source>
        <dbReference type="EMBL" id="SHE83323.1"/>
    </source>
</evidence>
<dbReference type="AlphaFoldDB" id="A0A1M4WQI4"/>
<accession>A0A1M4WQI4</accession>
<organism evidence="3 4">
    <name type="scientific">Dysgonomonas macrotermitis</name>
    <dbReference type="NCBI Taxonomy" id="1346286"/>
    <lineage>
        <taxon>Bacteria</taxon>
        <taxon>Pseudomonadati</taxon>
        <taxon>Bacteroidota</taxon>
        <taxon>Bacteroidia</taxon>
        <taxon>Bacteroidales</taxon>
        <taxon>Dysgonomonadaceae</taxon>
        <taxon>Dysgonomonas</taxon>
    </lineage>
</organism>
<dbReference type="OrthoDB" id="10009810at2"/>
<feature type="signal peptide" evidence="2">
    <location>
        <begin position="1"/>
        <end position="24"/>
    </location>
</feature>
<evidence type="ECO:0000256" key="1">
    <source>
        <dbReference type="SAM" id="Phobius"/>
    </source>
</evidence>
<keyword evidence="1" id="KW-0472">Membrane</keyword>
<protein>
    <submittedName>
        <fullName evidence="3">Uncharacterized protein</fullName>
    </submittedName>
</protein>
<name>A0A1M4WQI4_9BACT</name>
<keyword evidence="4" id="KW-1185">Reference proteome</keyword>
<keyword evidence="1" id="KW-0812">Transmembrane</keyword>
<proteinExistence type="predicted"/>
<gene>
    <name evidence="3" type="ORF">SAMN05444362_102284</name>
</gene>
<feature type="chain" id="PRO_5009908151" evidence="2">
    <location>
        <begin position="25"/>
        <end position="105"/>
    </location>
</feature>
<dbReference type="EMBL" id="FQUC01000002">
    <property type="protein sequence ID" value="SHE83323.1"/>
    <property type="molecule type" value="Genomic_DNA"/>
</dbReference>
<keyword evidence="2" id="KW-0732">Signal</keyword>
<feature type="transmembrane region" description="Helical" evidence="1">
    <location>
        <begin position="79"/>
        <end position="96"/>
    </location>
</feature>